<organism evidence="9 10">
    <name type="scientific">Coffea arabica</name>
    <name type="common">Arabian coffee</name>
    <dbReference type="NCBI Taxonomy" id="13443"/>
    <lineage>
        <taxon>Eukaryota</taxon>
        <taxon>Viridiplantae</taxon>
        <taxon>Streptophyta</taxon>
        <taxon>Embryophyta</taxon>
        <taxon>Tracheophyta</taxon>
        <taxon>Spermatophyta</taxon>
        <taxon>Magnoliopsida</taxon>
        <taxon>eudicotyledons</taxon>
        <taxon>Gunneridae</taxon>
        <taxon>Pentapetalae</taxon>
        <taxon>asterids</taxon>
        <taxon>lamiids</taxon>
        <taxon>Gentianales</taxon>
        <taxon>Rubiaceae</taxon>
        <taxon>Ixoroideae</taxon>
        <taxon>Gardenieae complex</taxon>
        <taxon>Bertiereae - Coffeeae clade</taxon>
        <taxon>Coffeeae</taxon>
        <taxon>Coffea</taxon>
    </lineage>
</organism>
<comment type="subunit">
    <text evidence="2">Homodimer.</text>
</comment>
<name>A0A6P6V2F4_COFAR</name>
<protein>
    <submittedName>
        <fullName evidence="10">Gamma-tocopherol methyltransferase, chloroplastic-like isoform X1</fullName>
    </submittedName>
</protein>
<dbReference type="InterPro" id="IPR025774">
    <property type="entry name" value="PiNMT-like"/>
</dbReference>
<keyword evidence="6 7" id="KW-0949">S-adenosyl-L-methionine</keyword>
<dbReference type="GO" id="GO:0008757">
    <property type="term" value="F:S-adenosylmethionine-dependent methyltransferase activity"/>
    <property type="evidence" value="ECO:0007669"/>
    <property type="project" value="InterPro"/>
</dbReference>
<dbReference type="InterPro" id="IPR029063">
    <property type="entry name" value="SAM-dependent_MTases_sf"/>
</dbReference>
<gene>
    <name evidence="10" type="primary">LOC113716899</name>
</gene>
<feature type="region of interest" description="SAM motif II" evidence="7">
    <location>
        <begin position="236"/>
        <end position="244"/>
    </location>
</feature>
<dbReference type="Gene3D" id="3.40.50.150">
    <property type="entry name" value="Vaccinia Virus protein VP39"/>
    <property type="match status" value="1"/>
</dbReference>
<reference evidence="10" key="2">
    <citation type="submission" date="2025-08" db="UniProtKB">
        <authorList>
            <consortium name="RefSeq"/>
        </authorList>
    </citation>
    <scope>IDENTIFICATION</scope>
    <source>
        <tissue evidence="10">Leaves</tissue>
    </source>
</reference>
<dbReference type="CDD" id="cd02440">
    <property type="entry name" value="AdoMet_MTases"/>
    <property type="match status" value="1"/>
</dbReference>
<comment type="pathway">
    <text evidence="1">Alkaloid biosynthesis.</text>
</comment>
<evidence type="ECO:0000256" key="1">
    <source>
        <dbReference type="ARBA" id="ARBA00004913"/>
    </source>
</evidence>
<keyword evidence="4 7" id="KW-0489">Methyltransferase</keyword>
<comment type="similarity">
    <text evidence="7">Belongs to the class I-like SAM-binding methyltransferase superfamily. gTMT family.</text>
</comment>
<dbReference type="GeneID" id="113716899"/>
<feature type="region of interest" description="SAM motif III" evidence="7">
    <location>
        <begin position="263"/>
        <end position="272"/>
    </location>
</feature>
<dbReference type="SUPFAM" id="SSF53335">
    <property type="entry name" value="S-adenosyl-L-methionine-dependent methyltransferases"/>
    <property type="match status" value="1"/>
</dbReference>
<evidence type="ECO:0000313" key="9">
    <source>
        <dbReference type="Proteomes" id="UP001652660"/>
    </source>
</evidence>
<dbReference type="GO" id="GO:0009820">
    <property type="term" value="P:alkaloid metabolic process"/>
    <property type="evidence" value="ECO:0007669"/>
    <property type="project" value="UniProtKB-KW"/>
</dbReference>
<reference evidence="9" key="1">
    <citation type="journal article" date="2025" name="Foods">
        <title>Unveiling the Microbial Signatures of Arabica Coffee Cherries: Insights into Ripeness Specific Diversity, Functional Traits, and Implications for Quality and Safety.</title>
        <authorList>
            <consortium name="RefSeq"/>
            <person name="Tenea G.N."/>
            <person name="Cifuentes V."/>
            <person name="Reyes P."/>
            <person name="Cevallos-Vallejos M."/>
        </authorList>
    </citation>
    <scope>NUCLEOTIDE SEQUENCE [LARGE SCALE GENOMIC DNA]</scope>
</reference>
<dbReference type="InterPro" id="IPR013216">
    <property type="entry name" value="Methyltransf_11"/>
</dbReference>
<proteinExistence type="inferred from homology"/>
<dbReference type="PANTHER" id="PTHR43591:SF81">
    <property type="entry name" value="MAGNESIUM PROTOPORPHYRIN IX METHYLTRANSFERASE, CHLOROPLASTIC-RELATED"/>
    <property type="match status" value="1"/>
</dbReference>
<dbReference type="RefSeq" id="XP_027097244.1">
    <property type="nucleotide sequence ID" value="XM_027241443.2"/>
</dbReference>
<evidence type="ECO:0000259" key="8">
    <source>
        <dbReference type="Pfam" id="PF08241"/>
    </source>
</evidence>
<dbReference type="OrthoDB" id="8300214at2759"/>
<evidence type="ECO:0000256" key="6">
    <source>
        <dbReference type="ARBA" id="ARBA00022691"/>
    </source>
</evidence>
<dbReference type="Proteomes" id="UP001652660">
    <property type="component" value="Chromosome 11c"/>
</dbReference>
<evidence type="ECO:0000256" key="5">
    <source>
        <dbReference type="ARBA" id="ARBA00022679"/>
    </source>
</evidence>
<keyword evidence="5 7" id="KW-0808">Transferase</keyword>
<keyword evidence="3" id="KW-0017">Alkaloid metabolism</keyword>
<dbReference type="Pfam" id="PF08241">
    <property type="entry name" value="Methyltransf_11"/>
    <property type="match status" value="1"/>
</dbReference>
<evidence type="ECO:0000256" key="2">
    <source>
        <dbReference type="ARBA" id="ARBA00011738"/>
    </source>
</evidence>
<evidence type="ECO:0000313" key="10">
    <source>
        <dbReference type="RefSeq" id="XP_027097244.1"/>
    </source>
</evidence>
<feature type="domain" description="Methyltransferase type 11" evidence="8">
    <location>
        <begin position="174"/>
        <end position="272"/>
    </location>
</feature>
<accession>A0A6P6V2F4</accession>
<dbReference type="GO" id="GO:0005737">
    <property type="term" value="C:cytoplasm"/>
    <property type="evidence" value="ECO:0007669"/>
    <property type="project" value="UniProtKB-ARBA"/>
</dbReference>
<sequence length="391" mass="43211">MLQILSTKQLSTRFIHTASGEASQGMTIGCIHSSFRSVSSFAASNVLGGLTRKHITLFTGCPLPRDRFTTSVQGARILNKKEMAVRQASLGGVDVDLETKTNVEKLKRGIAEFYDESSGIWEDIWGDHMHHGFYDPNSTVSLSDHRAAQVRMIEEALKFASVPEDPMKKPKSIVDVGCGIGGSSQYLARKYGTECTGITLSPVQAERARALAAAQGLENKVSFEVADALNQPFPDGKFDLVWSMESGEHMPEKAKFVNELARVAAPGARIIIVTWCHRNLSSSEQSLNPDEKKLLDKICDAYYLPTWCSTDDYVKLLQPLSLQDIKAADWSEYVAPFWPAVIRSALTWKGITSLILSGWKTIKGAMVMPLMMKGYKKGLIKFAIITCRKPE</sequence>
<dbReference type="PROSITE" id="PS51581">
    <property type="entry name" value="SAM_GTMT"/>
    <property type="match status" value="1"/>
</dbReference>
<dbReference type="PANTHER" id="PTHR43591">
    <property type="entry name" value="METHYLTRANSFERASE"/>
    <property type="match status" value="1"/>
</dbReference>
<evidence type="ECO:0000256" key="3">
    <source>
        <dbReference type="ARBA" id="ARBA00022589"/>
    </source>
</evidence>
<dbReference type="AlphaFoldDB" id="A0A6P6V2F4"/>
<keyword evidence="9" id="KW-1185">Reference proteome</keyword>
<dbReference type="GO" id="GO:0032259">
    <property type="term" value="P:methylation"/>
    <property type="evidence" value="ECO:0007669"/>
    <property type="project" value="UniProtKB-UniRule"/>
</dbReference>
<evidence type="ECO:0000256" key="4">
    <source>
        <dbReference type="ARBA" id="ARBA00022603"/>
    </source>
</evidence>
<feature type="region of interest" description="SAM motif I" evidence="7">
    <location>
        <begin position="173"/>
        <end position="182"/>
    </location>
</feature>
<evidence type="ECO:0000256" key="7">
    <source>
        <dbReference type="PROSITE-ProRule" id="PRU00914"/>
    </source>
</evidence>